<evidence type="ECO:0000313" key="11">
    <source>
        <dbReference type="EMBL" id="KAJ8443479.1"/>
    </source>
</evidence>
<keyword evidence="4" id="KW-0862">Zinc</keyword>
<dbReference type="SMART" id="SM00355">
    <property type="entry name" value="ZnF_C2H2"/>
    <property type="match status" value="2"/>
</dbReference>
<dbReference type="InterPro" id="IPR055187">
    <property type="entry name" value="C2CH-3rd_BIRD-IDD"/>
</dbReference>
<dbReference type="Pfam" id="PF22992">
    <property type="entry name" value="C2CH-4th_BIRD-IDD"/>
    <property type="match status" value="1"/>
</dbReference>
<sequence>MFQAAMSNSTLSEEVSLPSFNPLLLQNTNIVTPTQQPPPPPPPKKVKKKRSLPGNPDPDAEVIALSPKTLLATNRFICEICNKGFQRDQNLQLHRRGHNLPWKLKQRSNKDVVRKKAYVCPEPSCVHHHPSRALGDLTGIKKHFCRKHGEKKYKCEKCSKIYAVQSDWKAHSKTCGTREYRCDCGTLFSRKDSFITHRAFCDALAEESARLSTNPFTNPILPPPPPPPPFSTLSAATSTTTQNPHAHLFPNFSSPWDQTPQNPNSNPNPNPPVQVKTETNHHHFESPPPPPFTFQQPPLLFTTPGTTHFLSATALLQTAATMGAVTTTTLQQSHHQTHHQAHQAALVAAGFDELTGASSFHHAGPNAVAEVGMGPQLPSSLALANLTWQQKNNEGFTRDFLGLAGGDHYDGDNSSSSSPLLLLKPNHHHHRRHHQEVDDQGFGTFVTTPTAAFGI</sequence>
<dbReference type="AlphaFoldDB" id="A0A9Q1KHA9"/>
<keyword evidence="7" id="KW-0804">Transcription</keyword>
<keyword evidence="6" id="KW-0238">DNA-binding</keyword>
<name>A0A9Q1KHA9_9CARY</name>
<dbReference type="PROSITE" id="PS00028">
    <property type="entry name" value="ZINC_FINGER_C2H2_1"/>
    <property type="match status" value="1"/>
</dbReference>
<dbReference type="InterPro" id="IPR055185">
    <property type="entry name" value="C2CH-4th_BIRD-IDD"/>
</dbReference>
<dbReference type="PROSITE" id="PS50157">
    <property type="entry name" value="ZINC_FINGER_C2H2_2"/>
    <property type="match status" value="1"/>
</dbReference>
<dbReference type="FunFam" id="3.30.160.60:FF:000554">
    <property type="entry name" value="protein indeterminate-domain 12-like"/>
    <property type="match status" value="1"/>
</dbReference>
<dbReference type="GO" id="GO:0003677">
    <property type="term" value="F:DNA binding"/>
    <property type="evidence" value="ECO:0007669"/>
    <property type="project" value="UniProtKB-KW"/>
</dbReference>
<organism evidence="11 12">
    <name type="scientific">Carnegiea gigantea</name>
    <dbReference type="NCBI Taxonomy" id="171969"/>
    <lineage>
        <taxon>Eukaryota</taxon>
        <taxon>Viridiplantae</taxon>
        <taxon>Streptophyta</taxon>
        <taxon>Embryophyta</taxon>
        <taxon>Tracheophyta</taxon>
        <taxon>Spermatophyta</taxon>
        <taxon>Magnoliopsida</taxon>
        <taxon>eudicotyledons</taxon>
        <taxon>Gunneridae</taxon>
        <taxon>Pentapetalae</taxon>
        <taxon>Caryophyllales</taxon>
        <taxon>Cactineae</taxon>
        <taxon>Cactaceae</taxon>
        <taxon>Cactoideae</taxon>
        <taxon>Echinocereeae</taxon>
        <taxon>Carnegiea</taxon>
    </lineage>
</organism>
<keyword evidence="2" id="KW-0677">Repeat</keyword>
<dbReference type="FunFam" id="3.30.160.60:FF:000131">
    <property type="entry name" value="protein indeterminate-domain 5, chloroplastic-like"/>
    <property type="match status" value="1"/>
</dbReference>
<keyword evidence="12" id="KW-1185">Reference proteome</keyword>
<evidence type="ECO:0000256" key="9">
    <source>
        <dbReference type="SAM" id="MobiDB-lite"/>
    </source>
</evidence>
<evidence type="ECO:0000256" key="6">
    <source>
        <dbReference type="ARBA" id="ARBA00023125"/>
    </source>
</evidence>
<dbReference type="EMBL" id="JAKOGI010000117">
    <property type="protein sequence ID" value="KAJ8443479.1"/>
    <property type="molecule type" value="Genomic_DNA"/>
</dbReference>
<accession>A0A9Q1KHA9</accession>
<dbReference type="InterPro" id="IPR031140">
    <property type="entry name" value="IDD1-16"/>
</dbReference>
<dbReference type="InterPro" id="IPR013087">
    <property type="entry name" value="Znf_C2H2_type"/>
</dbReference>
<protein>
    <recommendedName>
        <fullName evidence="10">C2H2-type domain-containing protein</fullName>
    </recommendedName>
</protein>
<evidence type="ECO:0000256" key="8">
    <source>
        <dbReference type="PROSITE-ProRule" id="PRU00042"/>
    </source>
</evidence>
<evidence type="ECO:0000256" key="5">
    <source>
        <dbReference type="ARBA" id="ARBA00023015"/>
    </source>
</evidence>
<evidence type="ECO:0000256" key="3">
    <source>
        <dbReference type="ARBA" id="ARBA00022771"/>
    </source>
</evidence>
<dbReference type="Pfam" id="PF22996">
    <property type="entry name" value="C2H2-2nd_BIRD-IDD"/>
    <property type="match status" value="1"/>
</dbReference>
<feature type="compositionally biased region" description="Pro residues" evidence="9">
    <location>
        <begin position="220"/>
        <end position="230"/>
    </location>
</feature>
<keyword evidence="5" id="KW-0805">Transcription regulation</keyword>
<proteinExistence type="predicted"/>
<dbReference type="GO" id="GO:0008270">
    <property type="term" value="F:zinc ion binding"/>
    <property type="evidence" value="ECO:0007669"/>
    <property type="project" value="UniProtKB-KW"/>
</dbReference>
<keyword evidence="3 8" id="KW-0863">Zinc-finger</keyword>
<dbReference type="GO" id="GO:0005634">
    <property type="term" value="C:nucleus"/>
    <property type="evidence" value="ECO:0007669"/>
    <property type="project" value="TreeGrafter"/>
</dbReference>
<feature type="compositionally biased region" description="Polar residues" evidence="9">
    <location>
        <begin position="251"/>
        <end position="261"/>
    </location>
</feature>
<dbReference type="PANTHER" id="PTHR10593">
    <property type="entry name" value="SERINE/THREONINE-PROTEIN KINASE RIO"/>
    <property type="match status" value="1"/>
</dbReference>
<feature type="region of interest" description="Disordered" evidence="9">
    <location>
        <begin position="214"/>
        <end position="300"/>
    </location>
</feature>
<feature type="domain" description="C2H2-type" evidence="10">
    <location>
        <begin position="76"/>
        <end position="98"/>
    </location>
</feature>
<dbReference type="OrthoDB" id="6354171at2759"/>
<evidence type="ECO:0000313" key="12">
    <source>
        <dbReference type="Proteomes" id="UP001153076"/>
    </source>
</evidence>
<evidence type="ECO:0000256" key="7">
    <source>
        <dbReference type="ARBA" id="ARBA00023163"/>
    </source>
</evidence>
<dbReference type="InterPro" id="IPR055186">
    <property type="entry name" value="C2H2-2nd_BIRD-IDD"/>
</dbReference>
<gene>
    <name evidence="11" type="ORF">Cgig2_016962</name>
</gene>
<comment type="caution">
    <text evidence="11">The sequence shown here is derived from an EMBL/GenBank/DDBJ whole genome shotgun (WGS) entry which is preliminary data.</text>
</comment>
<dbReference type="Gene3D" id="3.30.160.60">
    <property type="entry name" value="Classic Zinc Finger"/>
    <property type="match status" value="2"/>
</dbReference>
<evidence type="ECO:0000256" key="2">
    <source>
        <dbReference type="ARBA" id="ARBA00022737"/>
    </source>
</evidence>
<evidence type="ECO:0000259" key="10">
    <source>
        <dbReference type="PROSITE" id="PS50157"/>
    </source>
</evidence>
<evidence type="ECO:0000256" key="1">
    <source>
        <dbReference type="ARBA" id="ARBA00022723"/>
    </source>
</evidence>
<feature type="region of interest" description="Disordered" evidence="9">
    <location>
        <begin position="30"/>
        <end position="60"/>
    </location>
</feature>
<dbReference type="Proteomes" id="UP001153076">
    <property type="component" value="Unassembled WGS sequence"/>
</dbReference>
<dbReference type="Pfam" id="PF22995">
    <property type="entry name" value="C2CH-3rd_BIRD-IDD"/>
    <property type="match status" value="1"/>
</dbReference>
<feature type="compositionally biased region" description="Low complexity" evidence="9">
    <location>
        <begin position="231"/>
        <end position="241"/>
    </location>
</feature>
<dbReference type="InterPro" id="IPR036236">
    <property type="entry name" value="Znf_C2H2_sf"/>
</dbReference>
<dbReference type="GO" id="GO:0003700">
    <property type="term" value="F:DNA-binding transcription factor activity"/>
    <property type="evidence" value="ECO:0007669"/>
    <property type="project" value="TreeGrafter"/>
</dbReference>
<dbReference type="PANTHER" id="PTHR10593:SF136">
    <property type="entry name" value="PROTEIN INDETERMINATE-DOMAIN 12"/>
    <property type="match status" value="1"/>
</dbReference>
<reference evidence="11" key="1">
    <citation type="submission" date="2022-04" db="EMBL/GenBank/DDBJ databases">
        <title>Carnegiea gigantea Genome sequencing and assembly v2.</title>
        <authorList>
            <person name="Copetti D."/>
            <person name="Sanderson M.J."/>
            <person name="Burquez A."/>
            <person name="Wojciechowski M.F."/>
        </authorList>
    </citation>
    <scope>NUCLEOTIDE SEQUENCE</scope>
    <source>
        <strain evidence="11">SGP5-SGP5p</strain>
        <tissue evidence="11">Aerial part</tissue>
    </source>
</reference>
<evidence type="ECO:0000256" key="4">
    <source>
        <dbReference type="ARBA" id="ARBA00022833"/>
    </source>
</evidence>
<keyword evidence="1" id="KW-0479">Metal-binding</keyword>
<dbReference type="SUPFAM" id="SSF57667">
    <property type="entry name" value="beta-beta-alpha zinc fingers"/>
    <property type="match status" value="1"/>
</dbReference>